<dbReference type="PANTHER" id="PTHR21301">
    <property type="entry name" value="REVERSE TRANSCRIPTASE"/>
    <property type="match status" value="1"/>
</dbReference>
<dbReference type="Proteomes" id="UP000784294">
    <property type="component" value="Unassembled WGS sequence"/>
</dbReference>
<dbReference type="PANTHER" id="PTHR21301:SF10">
    <property type="entry name" value="REVERSE TRANSCRIPTASE DOMAIN-CONTAINING PROTEIN"/>
    <property type="match status" value="1"/>
</dbReference>
<sequence length="136" mass="15447">MNSYEFSQRIQNIWIVGSELLVSFDVQYMYTNISGEKAISALLEISEREEGILEAEPILKESLTLLINLTVRTTYFTFNGSIHEQIFGLPMGSPLPPLLPNVFMDKLGEFNIEPNQSKQYHNICGLEHKILGHSKS</sequence>
<evidence type="ECO:0000313" key="3">
    <source>
        <dbReference type="Proteomes" id="UP000784294"/>
    </source>
</evidence>
<feature type="domain" description="Reverse transcriptase" evidence="1">
    <location>
        <begin position="1"/>
        <end position="136"/>
    </location>
</feature>
<name>A0A448XF38_9PLAT</name>
<dbReference type="OrthoDB" id="10058657at2759"/>
<comment type="caution">
    <text evidence="2">The sequence shown here is derived from an EMBL/GenBank/DDBJ whole genome shotgun (WGS) entry which is preliminary data.</text>
</comment>
<dbReference type="AlphaFoldDB" id="A0A448XF38"/>
<organism evidence="2 3">
    <name type="scientific">Protopolystoma xenopodis</name>
    <dbReference type="NCBI Taxonomy" id="117903"/>
    <lineage>
        <taxon>Eukaryota</taxon>
        <taxon>Metazoa</taxon>
        <taxon>Spiralia</taxon>
        <taxon>Lophotrochozoa</taxon>
        <taxon>Platyhelminthes</taxon>
        <taxon>Monogenea</taxon>
        <taxon>Polyopisthocotylea</taxon>
        <taxon>Polystomatidea</taxon>
        <taxon>Polystomatidae</taxon>
        <taxon>Protopolystoma</taxon>
    </lineage>
</organism>
<dbReference type="PROSITE" id="PS50878">
    <property type="entry name" value="RT_POL"/>
    <property type="match status" value="1"/>
</dbReference>
<reference evidence="2" key="1">
    <citation type="submission" date="2018-11" db="EMBL/GenBank/DDBJ databases">
        <authorList>
            <consortium name="Pathogen Informatics"/>
        </authorList>
    </citation>
    <scope>NUCLEOTIDE SEQUENCE</scope>
</reference>
<accession>A0A448XF38</accession>
<evidence type="ECO:0000313" key="2">
    <source>
        <dbReference type="EMBL" id="VEL35114.1"/>
    </source>
</evidence>
<dbReference type="InterPro" id="IPR000477">
    <property type="entry name" value="RT_dom"/>
</dbReference>
<keyword evidence="3" id="KW-1185">Reference proteome</keyword>
<evidence type="ECO:0000259" key="1">
    <source>
        <dbReference type="PROSITE" id="PS50878"/>
    </source>
</evidence>
<dbReference type="EMBL" id="CAAALY010249122">
    <property type="protein sequence ID" value="VEL35114.1"/>
    <property type="molecule type" value="Genomic_DNA"/>
</dbReference>
<protein>
    <recommendedName>
        <fullName evidence="1">Reverse transcriptase domain-containing protein</fullName>
    </recommendedName>
</protein>
<gene>
    <name evidence="2" type="ORF">PXEA_LOCUS28554</name>
</gene>
<proteinExistence type="predicted"/>